<feature type="chain" id="PRO_5019397250" evidence="1">
    <location>
        <begin position="28"/>
        <end position="143"/>
    </location>
</feature>
<dbReference type="KEGG" id="spoa:EQM13_11285"/>
<feature type="signal peptide" evidence="1">
    <location>
        <begin position="1"/>
        <end position="27"/>
    </location>
</feature>
<dbReference type="Proteomes" id="UP000287969">
    <property type="component" value="Chromosome"/>
</dbReference>
<name>A0A410QE60_9FIRM</name>
<gene>
    <name evidence="2" type="ORF">EQM13_11285</name>
</gene>
<keyword evidence="1" id="KW-0732">Signal</keyword>
<dbReference type="EMBL" id="CP035282">
    <property type="protein sequence ID" value="QAT62128.1"/>
    <property type="molecule type" value="Genomic_DNA"/>
</dbReference>
<sequence length="143" mass="15293">MKLKKIGTIAIAIILVLGSGVANTAYAIEPQEQTLTSVSSRVITPLWANISDISPYISVDGTTLYPEVYIEAKSSSGSIRGTMYLEKYSSGSWTSVTSWSFSGTGNVFLSKSYTGSSGVRYRTKVVVTVDGERAVATSESCRV</sequence>
<reference evidence="3" key="1">
    <citation type="submission" date="2019-01" db="EMBL/GenBank/DDBJ databases">
        <title>Draft genomes of a novel of Sporanaerobacter strains.</title>
        <authorList>
            <person name="Ma S."/>
        </authorList>
    </citation>
    <scope>NUCLEOTIDE SEQUENCE [LARGE SCALE GENOMIC DNA]</scope>
    <source>
        <strain evidence="3">NJN-17</strain>
    </source>
</reference>
<accession>A0A410QE60</accession>
<protein>
    <submittedName>
        <fullName evidence="2">Cell agglutination protein Mam3</fullName>
    </submittedName>
</protein>
<dbReference type="RefSeq" id="WP_114218066.1">
    <property type="nucleotide sequence ID" value="NZ_CP035282.1"/>
</dbReference>
<keyword evidence="3" id="KW-1185">Reference proteome</keyword>
<evidence type="ECO:0000256" key="1">
    <source>
        <dbReference type="SAM" id="SignalP"/>
    </source>
</evidence>
<dbReference type="OrthoDB" id="1707084at2"/>
<evidence type="ECO:0000313" key="2">
    <source>
        <dbReference type="EMBL" id="QAT62128.1"/>
    </source>
</evidence>
<proteinExistence type="predicted"/>
<evidence type="ECO:0000313" key="3">
    <source>
        <dbReference type="Proteomes" id="UP000287969"/>
    </source>
</evidence>
<dbReference type="AlphaFoldDB" id="A0A410QE60"/>
<organism evidence="2 3">
    <name type="scientific">Acidilutibacter cellobiosedens</name>
    <dbReference type="NCBI Taxonomy" id="2507161"/>
    <lineage>
        <taxon>Bacteria</taxon>
        <taxon>Bacillati</taxon>
        <taxon>Bacillota</taxon>
        <taxon>Tissierellia</taxon>
        <taxon>Tissierellales</taxon>
        <taxon>Acidilutibacteraceae</taxon>
        <taxon>Acidilutibacter</taxon>
    </lineage>
</organism>